<proteinExistence type="inferred from homology"/>
<protein>
    <submittedName>
        <fullName evidence="4">Methyltransferase</fullName>
    </submittedName>
</protein>
<dbReference type="PIRSF" id="PIRSF019709">
    <property type="entry name" value="Methyltransf_MtxX"/>
    <property type="match status" value="1"/>
</dbReference>
<dbReference type="GO" id="GO:0032259">
    <property type="term" value="P:methylation"/>
    <property type="evidence" value="ECO:0007669"/>
    <property type="project" value="UniProtKB-KW"/>
</dbReference>
<gene>
    <name evidence="4" type="ORF">CUN85_10560</name>
</gene>
<evidence type="ECO:0000313" key="5">
    <source>
        <dbReference type="Proteomes" id="UP000297295"/>
    </source>
</evidence>
<evidence type="ECO:0000256" key="2">
    <source>
        <dbReference type="ARBA" id="ARBA00022603"/>
    </source>
</evidence>
<name>A0A4E0PTL6_9EURY</name>
<keyword evidence="5" id="KW-1185">Reference proteome</keyword>
<keyword evidence="2 4" id="KW-0489">Methyltransferase</keyword>
<keyword evidence="3 4" id="KW-0808">Transferase</keyword>
<evidence type="ECO:0000256" key="3">
    <source>
        <dbReference type="ARBA" id="ARBA00022679"/>
    </source>
</evidence>
<comment type="caution">
    <text evidence="4">The sequence shown here is derived from an EMBL/GenBank/DDBJ whole genome shotgun (WGS) entry which is preliminary data.</text>
</comment>
<evidence type="ECO:0000313" key="4">
    <source>
        <dbReference type="EMBL" id="TGC07878.1"/>
    </source>
</evidence>
<reference evidence="4 5" key="1">
    <citation type="submission" date="2017-11" db="EMBL/GenBank/DDBJ databases">
        <title>Isolation and Characterization of Methanogenic Archaea from Saline Meromictic Lake at Siberia.</title>
        <authorList>
            <person name="Shen Y."/>
            <person name="Huang H.-H."/>
            <person name="Lai M.-C."/>
            <person name="Chen S.-C."/>
        </authorList>
    </citation>
    <scope>NUCLEOTIDE SEQUENCE [LARGE SCALE GENOMIC DNA]</scope>
    <source>
        <strain evidence="4 5">SY-01</strain>
    </source>
</reference>
<dbReference type="Proteomes" id="UP000297295">
    <property type="component" value="Unassembled WGS sequence"/>
</dbReference>
<dbReference type="OrthoDB" id="53227at2157"/>
<dbReference type="NCBIfam" id="TIGR03270">
    <property type="entry name" value="methan_mark_4"/>
    <property type="match status" value="1"/>
</dbReference>
<dbReference type="GO" id="GO:0008168">
    <property type="term" value="F:methyltransferase activity"/>
    <property type="evidence" value="ECO:0007669"/>
    <property type="project" value="UniProtKB-KW"/>
</dbReference>
<comment type="similarity">
    <text evidence="1">Belongs to the MtxX family.</text>
</comment>
<sequence length="298" mass="32310">MGSKSTKGLLEIIEQKALQNRARVAIGVRDPTPKILKSAKDAQDAGYAHVVLIGDKQEIESVGTELEVIGTNDPEKVLGELLRSRYVDAAVRGTAMASGTLSNLKKVLKQDQLHRIALLLTSQGKPFFIAPVGIDEGNELIDKISFIRLGIEHIRRFGIEPVVGVLSGGRIGDLGRNQRVDQTLAEGDFIVNRIREMGIEAKHHTILIEDAIKESNFILAPDGISGNLIFRTLVFLGGGDGMGAPILMDDHVFVDTSRVGGHYTKAIMLASALVDKIGPCNVDDKTGYQRKVPDTDRS</sequence>
<dbReference type="RefSeq" id="WP_135390272.1">
    <property type="nucleotide sequence ID" value="NZ_PGGK01000013.1"/>
</dbReference>
<dbReference type="EMBL" id="PGGK01000013">
    <property type="protein sequence ID" value="TGC07878.1"/>
    <property type="molecule type" value="Genomic_DNA"/>
</dbReference>
<evidence type="ECO:0000256" key="1">
    <source>
        <dbReference type="ARBA" id="ARBA00009125"/>
    </source>
</evidence>
<dbReference type="InterPro" id="IPR016764">
    <property type="entry name" value="MeTrfase_MtxX_xsu"/>
</dbReference>
<dbReference type="Gene3D" id="3.40.718.10">
    <property type="entry name" value="Isopropylmalate Dehydrogenase"/>
    <property type="match status" value="1"/>
</dbReference>
<dbReference type="AlphaFoldDB" id="A0A4E0PTL6"/>
<organism evidence="4 5">
    <name type="scientific">Methanolobus halotolerans</name>
    <dbReference type="NCBI Taxonomy" id="2052935"/>
    <lineage>
        <taxon>Archaea</taxon>
        <taxon>Methanobacteriati</taxon>
        <taxon>Methanobacteriota</taxon>
        <taxon>Stenosarchaea group</taxon>
        <taxon>Methanomicrobia</taxon>
        <taxon>Methanosarcinales</taxon>
        <taxon>Methanosarcinaceae</taxon>
        <taxon>Methanolobus</taxon>
    </lineage>
</organism>
<dbReference type="SUPFAM" id="SSF53659">
    <property type="entry name" value="Isocitrate/Isopropylmalate dehydrogenase-like"/>
    <property type="match status" value="1"/>
</dbReference>
<accession>A0A4E0PTL6</accession>